<keyword evidence="7 9" id="KW-0694">RNA-binding</keyword>
<evidence type="ECO:0000256" key="1">
    <source>
        <dbReference type="ARBA" id="ARBA00022490"/>
    </source>
</evidence>
<evidence type="ECO:0000256" key="4">
    <source>
        <dbReference type="ARBA" id="ARBA00022694"/>
    </source>
</evidence>
<reference evidence="12" key="1">
    <citation type="submission" date="2017-09" db="EMBL/GenBank/DDBJ databases">
        <authorList>
            <person name="Ehlers B."/>
            <person name="Leendertz F.H."/>
        </authorList>
    </citation>
    <scope>NUCLEOTIDE SEQUENCE</scope>
    <source>
        <strain evidence="12">MAVP-26</strain>
    </source>
</reference>
<keyword evidence="2 9" id="KW-0820">tRNA-binding</keyword>
<dbReference type="EMBL" id="CP023247">
    <property type="protein sequence ID" value="ASZ50671.1"/>
    <property type="molecule type" value="Genomic_DNA"/>
</dbReference>
<keyword evidence="5 9" id="KW-0547">Nucleotide-binding</keyword>
<evidence type="ECO:0000256" key="9">
    <source>
        <dbReference type="HAMAP-Rule" id="MF_01886"/>
    </source>
</evidence>
<dbReference type="CDD" id="cd04301">
    <property type="entry name" value="NAT_SF"/>
    <property type="match status" value="1"/>
</dbReference>
<dbReference type="Pfam" id="PF08351">
    <property type="entry name" value="TmcA_N"/>
    <property type="match status" value="1"/>
</dbReference>
<dbReference type="InterPro" id="IPR016181">
    <property type="entry name" value="Acyl_CoA_acyltransferase"/>
</dbReference>
<dbReference type="InterPro" id="IPR038321">
    <property type="entry name" value="TmcA_C_sf"/>
</dbReference>
<feature type="domain" description="N-acetyltransferase" evidence="10">
    <location>
        <begin position="367"/>
        <end position="553"/>
    </location>
</feature>
<dbReference type="Pfam" id="PF05127">
    <property type="entry name" value="NAT10_TcmA_helicase"/>
    <property type="match status" value="1"/>
</dbReference>
<dbReference type="SUPFAM" id="SSF52540">
    <property type="entry name" value="P-loop containing nucleoside triphosphate hydrolases"/>
    <property type="match status" value="1"/>
</dbReference>
<dbReference type="GO" id="GO:0051391">
    <property type="term" value="P:tRNA acetylation"/>
    <property type="evidence" value="ECO:0007669"/>
    <property type="project" value="UniProtKB-UniRule"/>
</dbReference>
<dbReference type="PANTHER" id="PTHR10925:SF5">
    <property type="entry name" value="RNA CYTIDINE ACETYLTRANSFERASE"/>
    <property type="match status" value="1"/>
</dbReference>
<evidence type="ECO:0000256" key="5">
    <source>
        <dbReference type="ARBA" id="ARBA00022741"/>
    </source>
</evidence>
<comment type="function">
    <text evidence="9">Catalyzes the formation of N(4)-acetylcytidine (ac(4)C) at the wobble position of tRNA(Met), by using acetyl-CoA as an acetyl donor and ATP (or GTP).</text>
</comment>
<keyword evidence="4 9" id="KW-0819">tRNA processing</keyword>
<dbReference type="InterPro" id="IPR027417">
    <property type="entry name" value="P-loop_NTPase"/>
</dbReference>
<gene>
    <name evidence="9" type="primary">tmcA</name>
    <name evidence="12" type="ORF">YA91_08510</name>
</gene>
<dbReference type="HAMAP" id="MF_01886">
    <property type="entry name" value="tRNA_acetyltr_TmcA"/>
    <property type="match status" value="1"/>
</dbReference>
<dbReference type="InterPro" id="IPR013562">
    <property type="entry name" value="TmcA/NAT10_N"/>
</dbReference>
<feature type="binding site" evidence="9">
    <location>
        <position position="166"/>
    </location>
    <ligand>
        <name>ATP</name>
        <dbReference type="ChEBI" id="CHEBI:30616"/>
    </ligand>
</feature>
<dbReference type="SUPFAM" id="SSF55729">
    <property type="entry name" value="Acyl-CoA N-acyltransferases (Nat)"/>
    <property type="match status" value="1"/>
</dbReference>
<dbReference type="GO" id="GO:0005524">
    <property type="term" value="F:ATP binding"/>
    <property type="evidence" value="ECO:0007669"/>
    <property type="project" value="UniProtKB-UniRule"/>
</dbReference>
<feature type="domain" description="Helicase ATP-binding" evidence="11">
    <location>
        <begin position="176"/>
        <end position="318"/>
    </location>
</feature>
<dbReference type="Gene3D" id="1.20.120.890">
    <property type="entry name" value="tRNA(Met) cytidine acetyltransferase, tail domain"/>
    <property type="match status" value="1"/>
</dbReference>
<dbReference type="GO" id="GO:1990883">
    <property type="term" value="F:18S rRNA cytidine N-acetyltransferase activity"/>
    <property type="evidence" value="ECO:0007669"/>
    <property type="project" value="TreeGrafter"/>
</dbReference>
<keyword evidence="8 9" id="KW-0012">Acyltransferase</keyword>
<comment type="catalytic activity">
    <reaction evidence="9">
        <text>cytidine(34) in elongator tRNA(Met) + acetyl-CoA + ATP + H2O = N(4)-acetylcytidine(34) in elongator tRNA(Met) + ADP + phosphate + CoA + H(+)</text>
        <dbReference type="Rhea" id="RHEA:43788"/>
        <dbReference type="Rhea" id="RHEA-COMP:10693"/>
        <dbReference type="Rhea" id="RHEA-COMP:10694"/>
        <dbReference type="ChEBI" id="CHEBI:15377"/>
        <dbReference type="ChEBI" id="CHEBI:15378"/>
        <dbReference type="ChEBI" id="CHEBI:30616"/>
        <dbReference type="ChEBI" id="CHEBI:43474"/>
        <dbReference type="ChEBI" id="CHEBI:57287"/>
        <dbReference type="ChEBI" id="CHEBI:57288"/>
        <dbReference type="ChEBI" id="CHEBI:74900"/>
        <dbReference type="ChEBI" id="CHEBI:82748"/>
        <dbReference type="ChEBI" id="CHEBI:456216"/>
        <dbReference type="EC" id="2.3.1.193"/>
    </reaction>
</comment>
<dbReference type="PROSITE" id="PS51186">
    <property type="entry name" value="GNAT"/>
    <property type="match status" value="1"/>
</dbReference>
<dbReference type="InterPro" id="IPR014001">
    <property type="entry name" value="Helicase_ATP-bd"/>
</dbReference>
<evidence type="ECO:0000256" key="6">
    <source>
        <dbReference type="ARBA" id="ARBA00022840"/>
    </source>
</evidence>
<dbReference type="InterPro" id="IPR000182">
    <property type="entry name" value="GNAT_dom"/>
</dbReference>
<evidence type="ECO:0000256" key="8">
    <source>
        <dbReference type="ARBA" id="ARBA00023315"/>
    </source>
</evidence>
<evidence type="ECO:0000256" key="3">
    <source>
        <dbReference type="ARBA" id="ARBA00022679"/>
    </source>
</evidence>
<dbReference type="PROSITE" id="PS51192">
    <property type="entry name" value="HELICASE_ATP_BIND_1"/>
    <property type="match status" value="1"/>
</dbReference>
<dbReference type="InterPro" id="IPR032672">
    <property type="entry name" value="TmcA/NAT10/Kre33"/>
</dbReference>
<protein>
    <recommendedName>
        <fullName evidence="9">tRNA(Met) cytidine acetyltransferase TmcA</fullName>
        <ecNumber evidence="9">2.3.1.193</ecNumber>
    </recommendedName>
</protein>
<dbReference type="Gene3D" id="3.40.630.30">
    <property type="match status" value="1"/>
</dbReference>
<name>A0A249W3L2_VIBPH</name>
<dbReference type="Gene3D" id="3.40.50.300">
    <property type="entry name" value="P-loop containing nucleotide triphosphate hydrolases"/>
    <property type="match status" value="1"/>
</dbReference>
<dbReference type="GO" id="GO:1904812">
    <property type="term" value="P:rRNA acetylation involved in maturation of SSU-rRNA"/>
    <property type="evidence" value="ECO:0007669"/>
    <property type="project" value="TreeGrafter"/>
</dbReference>
<dbReference type="InterPro" id="IPR024914">
    <property type="entry name" value="tRNA_acetyltr_TmcA"/>
</dbReference>
<comment type="similarity">
    <text evidence="9">Belongs to the TmcA family.</text>
</comment>
<proteinExistence type="inferred from homology"/>
<evidence type="ECO:0000259" key="11">
    <source>
        <dbReference type="PROSITE" id="PS51192"/>
    </source>
</evidence>
<comment type="caution">
    <text evidence="9">Lacks conserved residue(s) required for the propagation of feature annotation.</text>
</comment>
<keyword evidence="6 9" id="KW-0067">ATP-binding</keyword>
<evidence type="ECO:0000313" key="12">
    <source>
        <dbReference type="EMBL" id="ASZ50671.1"/>
    </source>
</evidence>
<dbReference type="InterPro" id="IPR007807">
    <property type="entry name" value="TcmA/NAT10_helicase"/>
</dbReference>
<dbReference type="Gene3D" id="3.40.50.11040">
    <property type="match status" value="1"/>
</dbReference>
<sequence length="683" mass="76844">MAAVQHRIDPMHAQSEFLSSLQLQSQHAFQRSGVVLQGEADWQESILSAFLQTQTTQRWFCVGDWSFESAFCVGMKQGNRLLGRECDVLLFDARKEFDANSFTAAIGSLVGGGMLLVVTNTAQPQHFAEQWMQTQWQKLIVLEQGKVIPQVSEFAIAQRNTEYIEQTLAVSLIEKVVNGHRKRPLVLTADRGRGKSSALGIACAQLLQHKPLRILLTAPSINAVEPVYQHAHRLLTSAKQMKKDRLEVGYGYIQFIAPDELLSSLPECDLLLVDEAAAIPVPMLKQITEHYHRLVFSSTIHGYEGCGRGFTLKFIEWLQQQRPGMKTYHLQQPIRWSVDDKLETWLYDAFILNAELSPQSIEGMANVSLNKVDKQALVHQPNLLRECFALLVNAHYQTSPNDLLHLLRDDNSSVYLAMDKQNIIGVILTVEEGGLDDELIEAVQLGQRRPKGHLTPITVINQLGLVKVGRLITSRVMRIAVHPDLQGSGIGKRMLTLLEESVGAHVDYLSTSFGATDELIQFWQQAGYQSIRLGTMRDAASGCYSLLMVRQLANKSQTWIDDAQALFHEFLSASLSLVYPKLEPSLARSLLRQPIQHQTLHPTKRVLLQSYAQGGASYESIFVWLQQWLRQHGLAPVSDLMISKVFLNHDWGICAKQFGLSGRKQVEQQLRSELEKLLSQFTV</sequence>
<dbReference type="GO" id="GO:0051392">
    <property type="term" value="F:tRNA cytidine N4-acetyltransferase activity"/>
    <property type="evidence" value="ECO:0007669"/>
    <property type="project" value="UniProtKB-UniRule"/>
</dbReference>
<evidence type="ECO:0000259" key="10">
    <source>
        <dbReference type="PROSITE" id="PS51186"/>
    </source>
</evidence>
<dbReference type="PANTHER" id="PTHR10925">
    <property type="entry name" value="N-ACETYLTRANSFERASE 10"/>
    <property type="match status" value="1"/>
</dbReference>
<keyword evidence="3 9" id="KW-0808">Transferase</keyword>
<evidence type="ECO:0000256" key="2">
    <source>
        <dbReference type="ARBA" id="ARBA00022555"/>
    </source>
</evidence>
<feature type="binding site" evidence="9">
    <location>
        <begin position="479"/>
        <end position="481"/>
    </location>
    <ligand>
        <name>acetyl-CoA</name>
        <dbReference type="ChEBI" id="CHEBI:57288"/>
    </ligand>
</feature>
<dbReference type="AlphaFoldDB" id="A0A249W3L2"/>
<comment type="subcellular location">
    <subcellularLocation>
        <location evidence="9">Cytoplasm</location>
    </subcellularLocation>
</comment>
<evidence type="ECO:0000256" key="7">
    <source>
        <dbReference type="ARBA" id="ARBA00022884"/>
    </source>
</evidence>
<dbReference type="EC" id="2.3.1.193" evidence="9"/>
<feature type="binding site" evidence="9">
    <location>
        <position position="518"/>
    </location>
    <ligand>
        <name>acetyl-CoA</name>
        <dbReference type="ChEBI" id="CHEBI:57288"/>
    </ligand>
</feature>
<dbReference type="GO" id="GO:0000049">
    <property type="term" value="F:tRNA binding"/>
    <property type="evidence" value="ECO:0007669"/>
    <property type="project" value="UniProtKB-UniRule"/>
</dbReference>
<keyword evidence="1 9" id="KW-0963">Cytoplasm</keyword>
<accession>A0A249W3L2</accession>
<dbReference type="Pfam" id="PF13718">
    <property type="entry name" value="GNAT_acetyltr_2"/>
    <property type="match status" value="2"/>
</dbReference>
<dbReference type="GO" id="GO:0002101">
    <property type="term" value="P:tRNA wobble cytosine modification"/>
    <property type="evidence" value="ECO:0007669"/>
    <property type="project" value="UniProtKB-UniRule"/>
</dbReference>
<dbReference type="GO" id="GO:0005737">
    <property type="term" value="C:cytoplasm"/>
    <property type="evidence" value="ECO:0007669"/>
    <property type="project" value="UniProtKB-SubCell"/>
</dbReference>
<feature type="binding site" evidence="9">
    <location>
        <position position="335"/>
    </location>
    <ligand>
        <name>ATP</name>
        <dbReference type="ChEBI" id="CHEBI:30616"/>
    </ligand>
</feature>
<organism evidence="12">
    <name type="scientific">Vibrio parahaemolyticus</name>
    <dbReference type="NCBI Taxonomy" id="670"/>
    <lineage>
        <taxon>Bacteria</taxon>
        <taxon>Pseudomonadati</taxon>
        <taxon>Pseudomonadota</taxon>
        <taxon>Gammaproteobacteria</taxon>
        <taxon>Vibrionales</taxon>
        <taxon>Vibrionaceae</taxon>
        <taxon>Vibrio</taxon>
    </lineage>
</organism>